<dbReference type="InterPro" id="IPR005119">
    <property type="entry name" value="LysR_subst-bd"/>
</dbReference>
<dbReference type="PROSITE" id="PS50931">
    <property type="entry name" value="HTH_LYSR"/>
    <property type="match status" value="1"/>
</dbReference>
<dbReference type="PRINTS" id="PR00039">
    <property type="entry name" value="HTHLYSR"/>
</dbReference>
<keyword evidence="2" id="KW-0805">Transcription regulation</keyword>
<dbReference type="InterPro" id="IPR058163">
    <property type="entry name" value="LysR-type_TF_proteobact-type"/>
</dbReference>
<dbReference type="EMBL" id="JAPMOU010000026">
    <property type="protein sequence ID" value="MDE1463909.1"/>
    <property type="molecule type" value="Genomic_DNA"/>
</dbReference>
<dbReference type="Pfam" id="PF00126">
    <property type="entry name" value="HTH_1"/>
    <property type="match status" value="1"/>
</dbReference>
<evidence type="ECO:0000256" key="3">
    <source>
        <dbReference type="ARBA" id="ARBA00023125"/>
    </source>
</evidence>
<dbReference type="SUPFAM" id="SSF53850">
    <property type="entry name" value="Periplasmic binding protein-like II"/>
    <property type="match status" value="1"/>
</dbReference>
<dbReference type="PANTHER" id="PTHR30537">
    <property type="entry name" value="HTH-TYPE TRANSCRIPTIONAL REGULATOR"/>
    <property type="match status" value="1"/>
</dbReference>
<dbReference type="Gene3D" id="3.40.190.290">
    <property type="match status" value="1"/>
</dbReference>
<dbReference type="InterPro" id="IPR036390">
    <property type="entry name" value="WH_DNA-bd_sf"/>
</dbReference>
<evidence type="ECO:0000259" key="5">
    <source>
        <dbReference type="PROSITE" id="PS50931"/>
    </source>
</evidence>
<keyword evidence="3" id="KW-0238">DNA-binding</keyword>
<dbReference type="InterPro" id="IPR000847">
    <property type="entry name" value="LysR_HTH_N"/>
</dbReference>
<dbReference type="SUPFAM" id="SSF46785">
    <property type="entry name" value="Winged helix' DNA-binding domain"/>
    <property type="match status" value="1"/>
</dbReference>
<comment type="caution">
    <text evidence="6">The sequence shown here is derived from an EMBL/GenBank/DDBJ whole genome shotgun (WGS) entry which is preliminary data.</text>
</comment>
<dbReference type="Gene3D" id="1.10.10.10">
    <property type="entry name" value="Winged helix-like DNA-binding domain superfamily/Winged helix DNA-binding domain"/>
    <property type="match status" value="1"/>
</dbReference>
<protein>
    <submittedName>
        <fullName evidence="6">LysR family transcriptional regulator</fullName>
    </submittedName>
</protein>
<dbReference type="PANTHER" id="PTHR30537:SF5">
    <property type="entry name" value="HTH-TYPE TRANSCRIPTIONAL ACTIVATOR TTDR-RELATED"/>
    <property type="match status" value="1"/>
</dbReference>
<name>A0ABT5UBZ8_9GAMM</name>
<reference evidence="6 7" key="1">
    <citation type="submission" date="2022-11" db="EMBL/GenBank/DDBJ databases">
        <title>Spartinivicinus poritis sp. nov., isolated from scleractinian coral Porites lutea.</title>
        <authorList>
            <person name="Zhang G."/>
            <person name="Cai L."/>
            <person name="Wei Q."/>
        </authorList>
    </citation>
    <scope>NUCLEOTIDE SEQUENCE [LARGE SCALE GENOMIC DNA]</scope>
    <source>
        <strain evidence="6 7">A2-2</strain>
    </source>
</reference>
<accession>A0ABT5UBZ8</accession>
<organism evidence="6 7">
    <name type="scientific">Spartinivicinus poritis</name>
    <dbReference type="NCBI Taxonomy" id="2994640"/>
    <lineage>
        <taxon>Bacteria</taxon>
        <taxon>Pseudomonadati</taxon>
        <taxon>Pseudomonadota</taxon>
        <taxon>Gammaproteobacteria</taxon>
        <taxon>Oceanospirillales</taxon>
        <taxon>Zooshikellaceae</taxon>
        <taxon>Spartinivicinus</taxon>
    </lineage>
</organism>
<proteinExistence type="inferred from homology"/>
<feature type="domain" description="HTH lysR-type" evidence="5">
    <location>
        <begin position="1"/>
        <end position="60"/>
    </location>
</feature>
<sequence length="311" mass="34816">MIRSLDSLRAFLAVAHHASFAKAASQLNLSSSSVSRHIAELEKDMGVALLTRSTRKVAMTAAGLSLFEQASPLLASLDDLGDNLKEKSQQVSGNVSLSAPWWLSTNFVAPVLSNLHQRHPELTISLDSNDQLLDPNEGKHDIYLRFGRLADSGLIAKEIAKNEYWLVAAPDYLEKHQPPNHPQDLFSHQLLAYRFTQPHSSWFLKDEKKLHRISLQHAWLHTNNPAAIYTCALSGGGIALLPQLGVAQAISEGKLIRLLSRFAITPNRLDNSIYLIYSKDKVHIKRIKLVIDFLTSWLRHQLTTISNNHYV</sequence>
<keyword evidence="4" id="KW-0804">Transcription</keyword>
<dbReference type="Proteomes" id="UP001528823">
    <property type="component" value="Unassembled WGS sequence"/>
</dbReference>
<dbReference type="Pfam" id="PF03466">
    <property type="entry name" value="LysR_substrate"/>
    <property type="match status" value="1"/>
</dbReference>
<dbReference type="InterPro" id="IPR036388">
    <property type="entry name" value="WH-like_DNA-bd_sf"/>
</dbReference>
<evidence type="ECO:0000256" key="4">
    <source>
        <dbReference type="ARBA" id="ARBA00023163"/>
    </source>
</evidence>
<evidence type="ECO:0000313" key="7">
    <source>
        <dbReference type="Proteomes" id="UP001528823"/>
    </source>
</evidence>
<evidence type="ECO:0000256" key="2">
    <source>
        <dbReference type="ARBA" id="ARBA00023015"/>
    </source>
</evidence>
<dbReference type="RefSeq" id="WP_274690242.1">
    <property type="nucleotide sequence ID" value="NZ_JAPMOU010000026.1"/>
</dbReference>
<keyword evidence="7" id="KW-1185">Reference proteome</keyword>
<comment type="similarity">
    <text evidence="1">Belongs to the LysR transcriptional regulatory family.</text>
</comment>
<gene>
    <name evidence="6" type="ORF">ORQ98_18305</name>
</gene>
<evidence type="ECO:0000313" key="6">
    <source>
        <dbReference type="EMBL" id="MDE1463909.1"/>
    </source>
</evidence>
<dbReference type="CDD" id="cd08422">
    <property type="entry name" value="PBP2_CrgA_like"/>
    <property type="match status" value="1"/>
</dbReference>
<evidence type="ECO:0000256" key="1">
    <source>
        <dbReference type="ARBA" id="ARBA00009437"/>
    </source>
</evidence>